<gene>
    <name evidence="6" type="ORF">GCM10011402_29590</name>
</gene>
<evidence type="ECO:0000256" key="3">
    <source>
        <dbReference type="ARBA" id="ARBA00023125"/>
    </source>
</evidence>
<dbReference type="EMBL" id="BMIV01000012">
    <property type="protein sequence ID" value="GGF74992.1"/>
    <property type="molecule type" value="Genomic_DNA"/>
</dbReference>
<evidence type="ECO:0000256" key="1">
    <source>
        <dbReference type="ARBA" id="ARBA00009437"/>
    </source>
</evidence>
<dbReference type="PANTHER" id="PTHR30126:SF77">
    <property type="entry name" value="TRANSCRIPTIONAL REGULATORY PROTEIN"/>
    <property type="match status" value="1"/>
</dbReference>
<dbReference type="SUPFAM" id="SSF53850">
    <property type="entry name" value="Periplasmic binding protein-like II"/>
    <property type="match status" value="1"/>
</dbReference>
<dbReference type="Pfam" id="PF00126">
    <property type="entry name" value="HTH_1"/>
    <property type="match status" value="1"/>
</dbReference>
<dbReference type="InterPro" id="IPR036390">
    <property type="entry name" value="WH_DNA-bd_sf"/>
</dbReference>
<dbReference type="RefSeq" id="WP_188715987.1">
    <property type="nucleotide sequence ID" value="NZ_BMIV01000012.1"/>
</dbReference>
<dbReference type="SUPFAM" id="SSF46785">
    <property type="entry name" value="Winged helix' DNA-binding domain"/>
    <property type="match status" value="1"/>
</dbReference>
<dbReference type="InterPro" id="IPR005119">
    <property type="entry name" value="LysR_subst-bd"/>
</dbReference>
<keyword evidence="4" id="KW-0804">Transcription</keyword>
<sequence>MGQVFLFRQIVILIEDLYASRIMIELSHVQAFCTIVRLNSYSAAARALATTQPSISRRIRELERELGVTLFDTRTRRAVLTAKGREFLPQAEELLQRVDAITASMTERHEISGTVRLGASETVAMTWLSSFVEATRIQYPKVILSVDVDLADRLISKFNAGLLDAAIVTPAMSGKDVEVEDLGCFDYAWMASPVLGIPTHRHSPNELAVYPIISLSEGSALYQMAVRWFKDHAAVPNWVNHCSSVSMVTALTEAGLGISLLPRSLMQDRIDAKVLQVIEVSPPFPTLRFAVAYGSHATSPAVLAVVRMMRESSTFYFPDEI</sequence>
<feature type="domain" description="HTH lysR-type" evidence="5">
    <location>
        <begin position="24"/>
        <end position="81"/>
    </location>
</feature>
<evidence type="ECO:0000256" key="2">
    <source>
        <dbReference type="ARBA" id="ARBA00023015"/>
    </source>
</evidence>
<comment type="caution">
    <text evidence="6">The sequence shown here is derived from an EMBL/GenBank/DDBJ whole genome shotgun (WGS) entry which is preliminary data.</text>
</comment>
<comment type="similarity">
    <text evidence="1">Belongs to the LysR transcriptional regulatory family.</text>
</comment>
<evidence type="ECO:0000313" key="7">
    <source>
        <dbReference type="Proteomes" id="UP000640509"/>
    </source>
</evidence>
<dbReference type="CDD" id="cd05466">
    <property type="entry name" value="PBP2_LTTR_substrate"/>
    <property type="match status" value="1"/>
</dbReference>
<dbReference type="PRINTS" id="PR00039">
    <property type="entry name" value="HTHLYSR"/>
</dbReference>
<dbReference type="Gene3D" id="1.10.10.10">
    <property type="entry name" value="Winged helix-like DNA-binding domain superfamily/Winged helix DNA-binding domain"/>
    <property type="match status" value="1"/>
</dbReference>
<dbReference type="PROSITE" id="PS50931">
    <property type="entry name" value="HTH_LYSR"/>
    <property type="match status" value="1"/>
</dbReference>
<keyword evidence="2" id="KW-0805">Transcription regulation</keyword>
<evidence type="ECO:0000259" key="5">
    <source>
        <dbReference type="PROSITE" id="PS50931"/>
    </source>
</evidence>
<proteinExistence type="inferred from homology"/>
<name>A0ABQ1VL84_9RHOB</name>
<dbReference type="InterPro" id="IPR000847">
    <property type="entry name" value="LysR_HTH_N"/>
</dbReference>
<evidence type="ECO:0000313" key="6">
    <source>
        <dbReference type="EMBL" id="GGF74992.1"/>
    </source>
</evidence>
<accession>A0ABQ1VL84</accession>
<dbReference type="Pfam" id="PF03466">
    <property type="entry name" value="LysR_substrate"/>
    <property type="match status" value="1"/>
</dbReference>
<dbReference type="Proteomes" id="UP000640509">
    <property type="component" value="Unassembled WGS sequence"/>
</dbReference>
<dbReference type="PANTHER" id="PTHR30126">
    <property type="entry name" value="HTH-TYPE TRANSCRIPTIONAL REGULATOR"/>
    <property type="match status" value="1"/>
</dbReference>
<evidence type="ECO:0000256" key="4">
    <source>
        <dbReference type="ARBA" id="ARBA00023163"/>
    </source>
</evidence>
<dbReference type="Gene3D" id="3.40.190.10">
    <property type="entry name" value="Periplasmic binding protein-like II"/>
    <property type="match status" value="2"/>
</dbReference>
<keyword evidence="7" id="KW-1185">Reference proteome</keyword>
<dbReference type="InterPro" id="IPR036388">
    <property type="entry name" value="WH-like_DNA-bd_sf"/>
</dbReference>
<reference evidence="7" key="1">
    <citation type="journal article" date="2019" name="Int. J. Syst. Evol. Microbiol.">
        <title>The Global Catalogue of Microorganisms (GCM) 10K type strain sequencing project: providing services to taxonomists for standard genome sequencing and annotation.</title>
        <authorList>
            <consortium name="The Broad Institute Genomics Platform"/>
            <consortium name="The Broad Institute Genome Sequencing Center for Infectious Disease"/>
            <person name="Wu L."/>
            <person name="Ma J."/>
        </authorList>
    </citation>
    <scope>NUCLEOTIDE SEQUENCE [LARGE SCALE GENOMIC DNA]</scope>
    <source>
        <strain evidence="7">CGMCC 1.15419</strain>
    </source>
</reference>
<protein>
    <submittedName>
        <fullName evidence="6">LysR family transcriptional regulator</fullName>
    </submittedName>
</protein>
<keyword evidence="3" id="KW-0238">DNA-binding</keyword>
<organism evidence="6 7">
    <name type="scientific">Paracoccus acridae</name>
    <dbReference type="NCBI Taxonomy" id="1795310"/>
    <lineage>
        <taxon>Bacteria</taxon>
        <taxon>Pseudomonadati</taxon>
        <taxon>Pseudomonadota</taxon>
        <taxon>Alphaproteobacteria</taxon>
        <taxon>Rhodobacterales</taxon>
        <taxon>Paracoccaceae</taxon>
        <taxon>Paracoccus</taxon>
    </lineage>
</organism>